<feature type="binding site" evidence="9">
    <location>
        <position position="146"/>
    </location>
    <ligand>
        <name>Ca(2+)</name>
        <dbReference type="ChEBI" id="CHEBI:29108"/>
        <label>1</label>
    </ligand>
</feature>
<dbReference type="EMBL" id="JAGSXJ010000026">
    <property type="protein sequence ID" value="KAH6673918.1"/>
    <property type="molecule type" value="Genomic_DNA"/>
</dbReference>
<keyword evidence="5 12" id="KW-0560">Oxidoreductase</keyword>
<dbReference type="InterPro" id="IPR001621">
    <property type="entry name" value="Ligninase"/>
</dbReference>
<dbReference type="InterPro" id="IPR044831">
    <property type="entry name" value="Ccp1-like"/>
</dbReference>
<dbReference type="InterPro" id="IPR002016">
    <property type="entry name" value="Haem_peroxidase"/>
</dbReference>
<evidence type="ECO:0000256" key="10">
    <source>
        <dbReference type="PIRSR" id="PIRSR601621-3"/>
    </source>
</evidence>
<feature type="binding site" evidence="9">
    <location>
        <position position="144"/>
    </location>
    <ligand>
        <name>Ca(2+)</name>
        <dbReference type="ChEBI" id="CHEBI:29108"/>
        <label>1</label>
    </ligand>
</feature>
<dbReference type="Gene3D" id="1.10.520.10">
    <property type="match status" value="1"/>
</dbReference>
<sequence length="401" mass="43290">MKFTTLVTTAMAAGSTLAYPGMDKTLADLQSRQVGSGPSTEMIGDLVTLPDKSLTKTGRDIKSILSGRGNPQDLSAGFWLGTPGLNSPLCRLDPCCKWKHIANEMAADMVGTAGRCNNLARSAIRLGFHDAATWSKDTGGTGADGSIVLTAECARVPENRGLLPVCEQLKTWHQKYTKYQVSMADLIQFAANVATVSCPLGPRIRTFIGRKDFAVEPPRGLLPSPFGTSDQLLKLFADKSFSSDGLVALMGAHSTSQQFGVNVTRAGDPQDSTPGVWDVKYYGETLSANPPQQVFRFQSDINLANDPRLRNSWNAFVPDSAQGAWNRAYAAEYVRMSLLGIDNINKLTECTRALPPFKGSYRAPDQSLLEKFIRGAIKGLKGLEAARQALDKGDKIPANAE</sequence>
<dbReference type="InterPro" id="IPR019794">
    <property type="entry name" value="Peroxidases_AS"/>
</dbReference>
<dbReference type="Gene3D" id="1.10.420.10">
    <property type="entry name" value="Peroxidase, domain 2"/>
    <property type="match status" value="1"/>
</dbReference>
<accession>A0A9P9A7X6</accession>
<evidence type="ECO:0000256" key="8">
    <source>
        <dbReference type="PIRSR" id="PIRSR601621-1"/>
    </source>
</evidence>
<comment type="cofactor">
    <cofactor evidence="9 12">
        <name>Ca(2+)</name>
        <dbReference type="ChEBI" id="CHEBI:29108"/>
    </cofactor>
    <text evidence="9 12">Binds 2 calcium ions per subunit.</text>
</comment>
<dbReference type="GO" id="GO:0042744">
    <property type="term" value="P:hydrogen peroxide catabolic process"/>
    <property type="evidence" value="ECO:0007669"/>
    <property type="project" value="TreeGrafter"/>
</dbReference>
<evidence type="ECO:0000256" key="1">
    <source>
        <dbReference type="ARBA" id="ARBA00006089"/>
    </source>
</evidence>
<dbReference type="GO" id="GO:0020037">
    <property type="term" value="F:heme binding"/>
    <property type="evidence" value="ECO:0007669"/>
    <property type="project" value="UniProtKB-UniRule"/>
</dbReference>
<feature type="binding site" evidence="9">
    <location>
        <position position="142"/>
    </location>
    <ligand>
        <name>Ca(2+)</name>
        <dbReference type="ChEBI" id="CHEBI:29108"/>
        <label>1</label>
    </ligand>
</feature>
<keyword evidence="6 9" id="KW-0408">Iron</keyword>
<name>A0A9P9A7X6_9PEZI</name>
<feature type="site" description="Transition state stabilizer" evidence="10">
    <location>
        <position position="125"/>
    </location>
</feature>
<evidence type="ECO:0000256" key="11">
    <source>
        <dbReference type="PIRSR" id="PIRSR601621-4"/>
    </source>
</evidence>
<dbReference type="SUPFAM" id="SSF48113">
    <property type="entry name" value="Heme-dependent peroxidases"/>
    <property type="match status" value="1"/>
</dbReference>
<keyword evidence="11" id="KW-1015">Disulfide bond</keyword>
<evidence type="ECO:0000256" key="12">
    <source>
        <dbReference type="RuleBase" id="RU363051"/>
    </source>
</evidence>
<feature type="binding site" evidence="9">
    <location>
        <position position="254"/>
    </location>
    <ligand>
        <name>Ca(2+)</name>
        <dbReference type="ChEBI" id="CHEBI:29108"/>
        <label>2</label>
    </ligand>
</feature>
<dbReference type="PROSITE" id="PS50873">
    <property type="entry name" value="PEROXIDASE_4"/>
    <property type="match status" value="1"/>
</dbReference>
<feature type="binding site" evidence="9">
    <location>
        <position position="271"/>
    </location>
    <ligand>
        <name>Ca(2+)</name>
        <dbReference type="ChEBI" id="CHEBI:29108"/>
        <label>2</label>
    </ligand>
</feature>
<feature type="disulfide bond" evidence="11">
    <location>
        <begin position="116"/>
        <end position="198"/>
    </location>
</feature>
<keyword evidence="15" id="KW-1185">Reference proteome</keyword>
<dbReference type="GO" id="GO:0034599">
    <property type="term" value="P:cellular response to oxidative stress"/>
    <property type="evidence" value="ECO:0007669"/>
    <property type="project" value="InterPro"/>
</dbReference>
<dbReference type="GO" id="GO:0046872">
    <property type="term" value="F:metal ion binding"/>
    <property type="evidence" value="ECO:0007669"/>
    <property type="project" value="UniProtKB-UniRule"/>
</dbReference>
<dbReference type="Proteomes" id="UP000770015">
    <property type="component" value="Unassembled WGS sequence"/>
</dbReference>
<organism evidence="14 15">
    <name type="scientific">Plectosphaerella plurivora</name>
    <dbReference type="NCBI Taxonomy" id="936078"/>
    <lineage>
        <taxon>Eukaryota</taxon>
        <taxon>Fungi</taxon>
        <taxon>Dikarya</taxon>
        <taxon>Ascomycota</taxon>
        <taxon>Pezizomycotina</taxon>
        <taxon>Sordariomycetes</taxon>
        <taxon>Hypocreomycetidae</taxon>
        <taxon>Glomerellales</taxon>
        <taxon>Plectosphaerellaceae</taxon>
        <taxon>Plectosphaerella</taxon>
    </lineage>
</organism>
<dbReference type="FunFam" id="1.10.520.10:FF:000021">
    <property type="entry name" value="Peroxidase"/>
    <property type="match status" value="1"/>
</dbReference>
<evidence type="ECO:0000313" key="15">
    <source>
        <dbReference type="Proteomes" id="UP000770015"/>
    </source>
</evidence>
<feature type="active site" description="Proton acceptor" evidence="8">
    <location>
        <position position="129"/>
    </location>
</feature>
<feature type="binding site" evidence="9">
    <location>
        <position position="273"/>
    </location>
    <ligand>
        <name>Ca(2+)</name>
        <dbReference type="ChEBI" id="CHEBI:29108"/>
        <label>2</label>
    </ligand>
</feature>
<evidence type="ECO:0000256" key="4">
    <source>
        <dbReference type="ARBA" id="ARBA00022723"/>
    </source>
</evidence>
<comment type="cofactor">
    <cofactor evidence="9">
        <name>heme b</name>
        <dbReference type="ChEBI" id="CHEBI:60344"/>
    </cofactor>
    <text evidence="9">Binds 1 heme b (iron(II)-protoporphyrin IX) group per subunit.</text>
</comment>
<dbReference type="GO" id="GO:0000302">
    <property type="term" value="P:response to reactive oxygen species"/>
    <property type="evidence" value="ECO:0007669"/>
    <property type="project" value="TreeGrafter"/>
</dbReference>
<evidence type="ECO:0000256" key="3">
    <source>
        <dbReference type="ARBA" id="ARBA00022617"/>
    </source>
</evidence>
<evidence type="ECO:0000256" key="7">
    <source>
        <dbReference type="ARBA" id="ARBA00023180"/>
    </source>
</evidence>
<reference evidence="14" key="1">
    <citation type="journal article" date="2021" name="Nat. Commun.">
        <title>Genetic determinants of endophytism in the Arabidopsis root mycobiome.</title>
        <authorList>
            <person name="Mesny F."/>
            <person name="Miyauchi S."/>
            <person name="Thiergart T."/>
            <person name="Pickel B."/>
            <person name="Atanasova L."/>
            <person name="Karlsson M."/>
            <person name="Huettel B."/>
            <person name="Barry K.W."/>
            <person name="Haridas S."/>
            <person name="Chen C."/>
            <person name="Bauer D."/>
            <person name="Andreopoulos W."/>
            <person name="Pangilinan J."/>
            <person name="LaButti K."/>
            <person name="Riley R."/>
            <person name="Lipzen A."/>
            <person name="Clum A."/>
            <person name="Drula E."/>
            <person name="Henrissat B."/>
            <person name="Kohler A."/>
            <person name="Grigoriev I.V."/>
            <person name="Martin F.M."/>
            <person name="Hacquard S."/>
        </authorList>
    </citation>
    <scope>NUCLEOTIDE SEQUENCE</scope>
    <source>
        <strain evidence="14">MPI-SDFR-AT-0117</strain>
    </source>
</reference>
<feature type="binding site" description="axial binding residue" evidence="9">
    <location>
        <position position="253"/>
    </location>
    <ligand>
        <name>heme b</name>
        <dbReference type="ChEBI" id="CHEBI:60344"/>
    </ligand>
    <ligandPart>
        <name>Fe</name>
        <dbReference type="ChEBI" id="CHEBI:18248"/>
    </ligandPart>
</feature>
<protein>
    <recommendedName>
        <fullName evidence="12">Peroxidase</fullName>
        <ecNumber evidence="12">1.11.1.-</ecNumber>
    </recommendedName>
</protein>
<keyword evidence="3 9" id="KW-0349">Heme</keyword>
<dbReference type="Pfam" id="PF00141">
    <property type="entry name" value="peroxidase"/>
    <property type="match status" value="1"/>
</dbReference>
<dbReference type="AlphaFoldDB" id="A0A9P9A7X6"/>
<feature type="disulfide bond" evidence="11">
    <location>
        <begin position="95"/>
        <end position="350"/>
    </location>
</feature>
<dbReference type="PANTHER" id="PTHR31356">
    <property type="entry name" value="THYLAKOID LUMENAL 29 KDA PROTEIN, CHLOROPLASTIC-RELATED"/>
    <property type="match status" value="1"/>
</dbReference>
<dbReference type="InterPro" id="IPR010255">
    <property type="entry name" value="Haem_peroxidase_sf"/>
</dbReference>
<dbReference type="PROSITE" id="PS00436">
    <property type="entry name" value="PEROXIDASE_2"/>
    <property type="match status" value="1"/>
</dbReference>
<feature type="domain" description="Plant heme peroxidase family profile" evidence="13">
    <location>
        <begin position="118"/>
        <end position="362"/>
    </location>
</feature>
<comment type="similarity">
    <text evidence="1 12">Belongs to the peroxidase family. Ligninase subfamily.</text>
</comment>
<proteinExistence type="inferred from homology"/>
<keyword evidence="4 9" id="KW-0479">Metal-binding</keyword>
<feature type="binding site" evidence="9">
    <location>
        <position position="278"/>
    </location>
    <ligand>
        <name>Ca(2+)</name>
        <dbReference type="ChEBI" id="CHEBI:29108"/>
        <label>2</label>
    </ligand>
</feature>
<evidence type="ECO:0000313" key="14">
    <source>
        <dbReference type="EMBL" id="KAH6673918.1"/>
    </source>
</evidence>
<gene>
    <name evidence="14" type="ORF">F5X68DRAFT_140671</name>
</gene>
<evidence type="ECO:0000256" key="9">
    <source>
        <dbReference type="PIRSR" id="PIRSR601621-2"/>
    </source>
</evidence>
<comment type="caution">
    <text evidence="14">The sequence shown here is derived from an EMBL/GenBank/DDBJ whole genome shotgun (WGS) entry which is preliminary data.</text>
</comment>
<dbReference type="PRINTS" id="PR00458">
    <property type="entry name" value="PEROXIDASE"/>
</dbReference>
<dbReference type="EC" id="1.11.1.-" evidence="12"/>
<keyword evidence="9 12" id="KW-0106">Calcium</keyword>
<evidence type="ECO:0000256" key="2">
    <source>
        <dbReference type="ARBA" id="ARBA00022559"/>
    </source>
</evidence>
<dbReference type="PRINTS" id="PR00462">
    <property type="entry name" value="LIGNINASE"/>
</dbReference>
<dbReference type="OrthoDB" id="2113341at2759"/>
<dbReference type="PANTHER" id="PTHR31356:SF66">
    <property type="entry name" value="CATALASE-PEROXIDASE"/>
    <property type="match status" value="1"/>
</dbReference>
<feature type="binding site" evidence="9">
    <location>
        <position position="130"/>
    </location>
    <ligand>
        <name>Ca(2+)</name>
        <dbReference type="ChEBI" id="CHEBI:29108"/>
        <label>1</label>
    </ligand>
</feature>
<dbReference type="GO" id="GO:0004601">
    <property type="term" value="F:peroxidase activity"/>
    <property type="evidence" value="ECO:0007669"/>
    <property type="project" value="UniProtKB-KW"/>
</dbReference>
<keyword evidence="7" id="KW-0325">Glycoprotein</keyword>
<evidence type="ECO:0000259" key="13">
    <source>
        <dbReference type="PROSITE" id="PS50873"/>
    </source>
</evidence>
<keyword evidence="2 12" id="KW-0575">Peroxidase</keyword>
<evidence type="ECO:0000256" key="5">
    <source>
        <dbReference type="ARBA" id="ARBA00023002"/>
    </source>
</evidence>
<evidence type="ECO:0000256" key="6">
    <source>
        <dbReference type="ARBA" id="ARBA00023004"/>
    </source>
</evidence>